<dbReference type="InterPro" id="IPR036866">
    <property type="entry name" value="RibonucZ/Hydroxyglut_hydro"/>
</dbReference>
<dbReference type="GO" id="GO:0046872">
    <property type="term" value="F:metal ion binding"/>
    <property type="evidence" value="ECO:0007669"/>
    <property type="project" value="UniProtKB-KW"/>
</dbReference>
<dbReference type="InterPro" id="IPR001279">
    <property type="entry name" value="Metallo-B-lactamas"/>
</dbReference>
<sequence length="210" mass="23035">MNWERIPLGPLQTNAYILHAADRTCVIFDPGSEGTKLVRYIEEKGYTPLAILLTHAHFDHIGAINDVLAKWELPVYIHAKEIDWLADPLLNGSAYFIGKQVKVTCATQCLQTDKPLSIGAFTFELLETPGHSPGSVSYYCSAIGAVFSGDVLFAGSIGRTDLPSGDYEQLMESIHDRLLSLPEETIVLPGHGRETTLAAEMDTNPFLNGF</sequence>
<dbReference type="CDD" id="cd06262">
    <property type="entry name" value="metallo-hydrolase-like_MBL-fold"/>
    <property type="match status" value="1"/>
</dbReference>
<evidence type="ECO:0000313" key="7">
    <source>
        <dbReference type="Proteomes" id="UP000076865"/>
    </source>
</evidence>
<keyword evidence="4" id="KW-0862">Zinc</keyword>
<evidence type="ECO:0000259" key="5">
    <source>
        <dbReference type="SMART" id="SM00849"/>
    </source>
</evidence>
<keyword evidence="2" id="KW-0479">Metal-binding</keyword>
<dbReference type="Gene3D" id="3.60.15.10">
    <property type="entry name" value="Ribonuclease Z/Hydroxyacylglutathione hydrolase-like"/>
    <property type="match status" value="1"/>
</dbReference>
<dbReference type="OrthoDB" id="9802248at2"/>
<keyword evidence="3" id="KW-0378">Hydrolase</keyword>
<comment type="cofactor">
    <cofactor evidence="1">
        <name>Zn(2+)</name>
        <dbReference type="ChEBI" id="CHEBI:29105"/>
    </cofactor>
</comment>
<dbReference type="EMBL" id="CP015438">
    <property type="protein sequence ID" value="ANB59935.1"/>
    <property type="molecule type" value="Genomic_DNA"/>
</dbReference>
<dbReference type="InterPro" id="IPR051453">
    <property type="entry name" value="MBL_Glyoxalase_II"/>
</dbReference>
<dbReference type="Pfam" id="PF00753">
    <property type="entry name" value="Lactamase_B"/>
    <property type="match status" value="1"/>
</dbReference>
<dbReference type="AlphaFoldDB" id="A0A160F2Q9"/>
<dbReference type="RefSeq" id="WP_066326194.1">
    <property type="nucleotide sequence ID" value="NZ_CP015438.1"/>
</dbReference>
<evidence type="ECO:0000256" key="2">
    <source>
        <dbReference type="ARBA" id="ARBA00022723"/>
    </source>
</evidence>
<proteinExistence type="predicted"/>
<dbReference type="KEGG" id="aamy:GFC30_2632"/>
<name>A0A160F2Q9_9BACL</name>
<evidence type="ECO:0000256" key="4">
    <source>
        <dbReference type="ARBA" id="ARBA00022833"/>
    </source>
</evidence>
<feature type="domain" description="Metallo-beta-lactamase" evidence="5">
    <location>
        <begin position="12"/>
        <end position="191"/>
    </location>
</feature>
<evidence type="ECO:0000256" key="3">
    <source>
        <dbReference type="ARBA" id="ARBA00022801"/>
    </source>
</evidence>
<gene>
    <name evidence="6" type="ORF">GFC30_2632</name>
</gene>
<dbReference type="PANTHER" id="PTHR46233">
    <property type="entry name" value="HYDROXYACYLGLUTATHIONE HYDROLASE GLOC"/>
    <property type="match status" value="1"/>
</dbReference>
<accession>A0A160F2Q9</accession>
<dbReference type="SMART" id="SM00849">
    <property type="entry name" value="Lactamase_B"/>
    <property type="match status" value="1"/>
</dbReference>
<dbReference type="Proteomes" id="UP000076865">
    <property type="component" value="Chromosome"/>
</dbReference>
<organism evidence="6 7">
    <name type="scientific">Anoxybacteroides amylolyticum</name>
    <dbReference type="NCBI Taxonomy" id="294699"/>
    <lineage>
        <taxon>Bacteria</taxon>
        <taxon>Bacillati</taxon>
        <taxon>Bacillota</taxon>
        <taxon>Bacilli</taxon>
        <taxon>Bacillales</taxon>
        <taxon>Anoxybacillaceae</taxon>
        <taxon>Anoxybacteroides</taxon>
    </lineage>
</organism>
<dbReference type="PANTHER" id="PTHR46233:SF3">
    <property type="entry name" value="HYDROXYACYLGLUTATHIONE HYDROLASE GLOC"/>
    <property type="match status" value="1"/>
</dbReference>
<evidence type="ECO:0000313" key="6">
    <source>
        <dbReference type="EMBL" id="ANB59935.1"/>
    </source>
</evidence>
<dbReference type="GO" id="GO:0016787">
    <property type="term" value="F:hydrolase activity"/>
    <property type="evidence" value="ECO:0007669"/>
    <property type="project" value="UniProtKB-KW"/>
</dbReference>
<evidence type="ECO:0000256" key="1">
    <source>
        <dbReference type="ARBA" id="ARBA00001947"/>
    </source>
</evidence>
<dbReference type="PATRIC" id="fig|294699.3.peg.2712"/>
<keyword evidence="7" id="KW-1185">Reference proteome</keyword>
<protein>
    <submittedName>
        <fullName evidence="6">Metallo-beta-lactamase superfamily protein</fullName>
    </submittedName>
</protein>
<reference evidence="6 7" key="1">
    <citation type="journal article" date="2006" name="Syst. Appl. Microbiol.">
        <title>Anoxybacillus amylolyticus sp. nov., a thermophilic amylase producing bacterium isolated from Mount Rittmann (Antarctica).</title>
        <authorList>
            <person name="Poli A."/>
            <person name="Esposito E."/>
            <person name="Lama L."/>
            <person name="Orlando P."/>
            <person name="Nicolaus G."/>
            <person name="de Appolonia F."/>
            <person name="Gambacorta A."/>
            <person name="Nicolaus B."/>
        </authorList>
    </citation>
    <scope>NUCLEOTIDE SEQUENCE [LARGE SCALE GENOMIC DNA]</scope>
    <source>
        <strain evidence="6 7">DSM 15939</strain>
    </source>
</reference>
<dbReference type="SUPFAM" id="SSF56281">
    <property type="entry name" value="Metallo-hydrolase/oxidoreductase"/>
    <property type="match status" value="1"/>
</dbReference>